<dbReference type="PANTHER" id="PTHR43201:SF8">
    <property type="entry name" value="ACYL-COA SYNTHETASE FAMILY MEMBER 3"/>
    <property type="match status" value="1"/>
</dbReference>
<evidence type="ECO:0000313" key="4">
    <source>
        <dbReference type="EMBL" id="KAB7495735.1"/>
    </source>
</evidence>
<evidence type="ECO:0000256" key="1">
    <source>
        <dbReference type="ARBA" id="ARBA00006432"/>
    </source>
</evidence>
<evidence type="ECO:0000259" key="3">
    <source>
        <dbReference type="Pfam" id="PF13193"/>
    </source>
</evidence>
<reference evidence="4 5" key="1">
    <citation type="journal article" date="2019" name="PLoS Biol.">
        <title>Sex chromosomes control vertical transmission of feminizing Wolbachia symbionts in an isopod.</title>
        <authorList>
            <person name="Becking T."/>
            <person name="Chebbi M.A."/>
            <person name="Giraud I."/>
            <person name="Moumen B."/>
            <person name="Laverre T."/>
            <person name="Caubet Y."/>
            <person name="Peccoud J."/>
            <person name="Gilbert C."/>
            <person name="Cordaux R."/>
        </authorList>
    </citation>
    <scope>NUCLEOTIDE SEQUENCE [LARGE SCALE GENOMIC DNA]</scope>
    <source>
        <strain evidence="4">ANa2</strain>
        <tissue evidence="4">Whole body excluding digestive tract and cuticle</tissue>
    </source>
</reference>
<evidence type="ECO:0000313" key="5">
    <source>
        <dbReference type="Proteomes" id="UP000326759"/>
    </source>
</evidence>
<dbReference type="SUPFAM" id="SSF56801">
    <property type="entry name" value="Acetyl-CoA synthetase-like"/>
    <property type="match status" value="1"/>
</dbReference>
<keyword evidence="5" id="KW-1185">Reference proteome</keyword>
<dbReference type="InterPro" id="IPR000873">
    <property type="entry name" value="AMP-dep_synth/lig_dom"/>
</dbReference>
<comment type="similarity">
    <text evidence="1">Belongs to the ATP-dependent AMP-binding enzyme family.</text>
</comment>
<dbReference type="AlphaFoldDB" id="A0A5N5SNT0"/>
<dbReference type="Gene3D" id="3.40.50.12780">
    <property type="entry name" value="N-terminal domain of ligase-like"/>
    <property type="match status" value="1"/>
</dbReference>
<dbReference type="PANTHER" id="PTHR43201">
    <property type="entry name" value="ACYL-COA SYNTHETASE"/>
    <property type="match status" value="1"/>
</dbReference>
<dbReference type="InterPro" id="IPR020845">
    <property type="entry name" value="AMP-binding_CS"/>
</dbReference>
<dbReference type="Proteomes" id="UP000326759">
    <property type="component" value="Unassembled WGS sequence"/>
</dbReference>
<dbReference type="GO" id="GO:0031956">
    <property type="term" value="F:medium-chain fatty acid-CoA ligase activity"/>
    <property type="evidence" value="ECO:0007669"/>
    <property type="project" value="TreeGrafter"/>
</dbReference>
<dbReference type="OrthoDB" id="2962993at2759"/>
<feature type="domain" description="AMP-dependent synthetase/ligase" evidence="2">
    <location>
        <begin position="19"/>
        <end position="344"/>
    </location>
</feature>
<accession>A0A5N5SNT0</accession>
<name>A0A5N5SNT0_9CRUS</name>
<organism evidence="4 5">
    <name type="scientific">Armadillidium nasatum</name>
    <dbReference type="NCBI Taxonomy" id="96803"/>
    <lineage>
        <taxon>Eukaryota</taxon>
        <taxon>Metazoa</taxon>
        <taxon>Ecdysozoa</taxon>
        <taxon>Arthropoda</taxon>
        <taxon>Crustacea</taxon>
        <taxon>Multicrustacea</taxon>
        <taxon>Malacostraca</taxon>
        <taxon>Eumalacostraca</taxon>
        <taxon>Peracarida</taxon>
        <taxon>Isopoda</taxon>
        <taxon>Oniscidea</taxon>
        <taxon>Crinocheta</taxon>
        <taxon>Armadillidiidae</taxon>
        <taxon>Armadillidium</taxon>
    </lineage>
</organism>
<dbReference type="InterPro" id="IPR042099">
    <property type="entry name" value="ANL_N_sf"/>
</dbReference>
<dbReference type="Pfam" id="PF13193">
    <property type="entry name" value="AMP-binding_C"/>
    <property type="match status" value="1"/>
</dbReference>
<dbReference type="EMBL" id="SEYY01022166">
    <property type="protein sequence ID" value="KAB7495735.1"/>
    <property type="molecule type" value="Genomic_DNA"/>
</dbReference>
<sequence>MSNTLAFSCPVHLDLKTYQNNIDKVAIIDKNKSYTFWDIYSKSLVVQKLLESAISQDGTNCIAQLLPNDASYVIAQVAIWKTGNIVIPLHPLHPESQLNYFINDSKCSVIITNEDLASKHSSFLSNHKVIILERIFLNKEENASEKEKFISQNNPLSESEVQKLKESPALIVYTSGTTGPPKGAILTHGNIDAQVRSLSEAWEISSRDVMLHCLPLHHIHGIVNALVCPLACGARVILEPQFKAPLIWSKFLDSEAEISSRVSLFMAVPTIYVKLIDEFEKNLASSENHREFVKTFCTENIRLMVSGSAPLPSPVLEKWREITGLTLLERYGMSEIGMALSNPLHGERKPGELLVKGPNVFLKYWEKEEATKKEFTSDGWFSTGDTVAYIDGNYKILGRTSADIIKSGGFKVSALDVERELLSHPDIADVAVVGVPDDTWGERVAALVVLKNKPELDVTALRALLKEKIPYYQVPTLYKFLSEGLPRNAMGKVNKKELVTKFFPSQ</sequence>
<dbReference type="Gene3D" id="3.30.300.30">
    <property type="match status" value="1"/>
</dbReference>
<feature type="domain" description="AMP-binding enzyme C-terminal" evidence="3">
    <location>
        <begin position="417"/>
        <end position="492"/>
    </location>
</feature>
<gene>
    <name evidence="4" type="primary">Acsf3</name>
    <name evidence="4" type="ORF">Anas_06683</name>
</gene>
<dbReference type="GO" id="GO:0006631">
    <property type="term" value="P:fatty acid metabolic process"/>
    <property type="evidence" value="ECO:0007669"/>
    <property type="project" value="TreeGrafter"/>
</dbReference>
<dbReference type="Pfam" id="PF00501">
    <property type="entry name" value="AMP-binding"/>
    <property type="match status" value="1"/>
</dbReference>
<dbReference type="InterPro" id="IPR045851">
    <property type="entry name" value="AMP-bd_C_sf"/>
</dbReference>
<dbReference type="CDD" id="cd05941">
    <property type="entry name" value="MCS"/>
    <property type="match status" value="1"/>
</dbReference>
<comment type="caution">
    <text evidence="4">The sequence shown here is derived from an EMBL/GenBank/DDBJ whole genome shotgun (WGS) entry which is preliminary data.</text>
</comment>
<dbReference type="InterPro" id="IPR025110">
    <property type="entry name" value="AMP-bd_C"/>
</dbReference>
<protein>
    <submittedName>
        <fullName evidence="4">Acyl-CoA synthetase family member 3, mitochondrial</fullName>
    </submittedName>
</protein>
<dbReference type="PROSITE" id="PS00455">
    <property type="entry name" value="AMP_BINDING"/>
    <property type="match status" value="1"/>
</dbReference>
<proteinExistence type="inferred from homology"/>
<evidence type="ECO:0000259" key="2">
    <source>
        <dbReference type="Pfam" id="PF00501"/>
    </source>
</evidence>